<dbReference type="EMBL" id="JAHHGZ010000038">
    <property type="protein sequence ID" value="MBW4671008.1"/>
    <property type="molecule type" value="Genomic_DNA"/>
</dbReference>
<evidence type="ECO:0000313" key="2">
    <source>
        <dbReference type="EMBL" id="MBW4671008.1"/>
    </source>
</evidence>
<dbReference type="AlphaFoldDB" id="A0A951UUU8"/>
<dbReference type="InterPro" id="IPR050742">
    <property type="entry name" value="Helicase_Restrict-Modif_Enz"/>
</dbReference>
<dbReference type="GO" id="GO:0003677">
    <property type="term" value="F:DNA binding"/>
    <property type="evidence" value="ECO:0007669"/>
    <property type="project" value="InterPro"/>
</dbReference>
<dbReference type="InterPro" id="IPR013670">
    <property type="entry name" value="EcoEI_R_C_dom"/>
</dbReference>
<organism evidence="2 3">
    <name type="scientific">Cyanomargarita calcarea GSE-NOS-MK-12-04C</name>
    <dbReference type="NCBI Taxonomy" id="2839659"/>
    <lineage>
        <taxon>Bacteria</taxon>
        <taxon>Bacillati</taxon>
        <taxon>Cyanobacteriota</taxon>
        <taxon>Cyanophyceae</taxon>
        <taxon>Nostocales</taxon>
        <taxon>Cyanomargaritaceae</taxon>
        <taxon>Cyanomargarita</taxon>
    </lineage>
</organism>
<proteinExistence type="predicted"/>
<name>A0A951UUU8_9CYAN</name>
<reference evidence="2" key="2">
    <citation type="journal article" date="2022" name="Microbiol. Resour. Announc.">
        <title>Metagenome Sequencing to Explore Phylogenomics of Terrestrial Cyanobacteria.</title>
        <authorList>
            <person name="Ward R.D."/>
            <person name="Stajich J.E."/>
            <person name="Johansen J.R."/>
            <person name="Huntemann M."/>
            <person name="Clum A."/>
            <person name="Foster B."/>
            <person name="Foster B."/>
            <person name="Roux S."/>
            <person name="Palaniappan K."/>
            <person name="Varghese N."/>
            <person name="Mukherjee S."/>
            <person name="Reddy T.B.K."/>
            <person name="Daum C."/>
            <person name="Copeland A."/>
            <person name="Chen I.A."/>
            <person name="Ivanova N.N."/>
            <person name="Kyrpides N.C."/>
            <person name="Shapiro N."/>
            <person name="Eloe-Fadrosh E.A."/>
            <person name="Pietrasiak N."/>
        </authorList>
    </citation>
    <scope>NUCLEOTIDE SEQUENCE</scope>
    <source>
        <strain evidence="2">GSE-NOS-MK-12-04C</strain>
    </source>
</reference>
<gene>
    <name evidence="2" type="ORF">KME60_27180</name>
</gene>
<dbReference type="GO" id="GO:0003824">
    <property type="term" value="F:catalytic activity"/>
    <property type="evidence" value="ECO:0007669"/>
    <property type="project" value="InterPro"/>
</dbReference>
<evidence type="ECO:0000313" key="3">
    <source>
        <dbReference type="Proteomes" id="UP000729701"/>
    </source>
</evidence>
<reference evidence="2" key="1">
    <citation type="submission" date="2021-05" db="EMBL/GenBank/DDBJ databases">
        <authorList>
            <person name="Pietrasiak N."/>
            <person name="Ward R."/>
            <person name="Stajich J.E."/>
            <person name="Kurbessoian T."/>
        </authorList>
    </citation>
    <scope>NUCLEOTIDE SEQUENCE</scope>
    <source>
        <strain evidence="2">GSE-NOS-MK-12-04C</strain>
    </source>
</reference>
<dbReference type="Proteomes" id="UP000729701">
    <property type="component" value="Unassembled WGS sequence"/>
</dbReference>
<protein>
    <recommendedName>
        <fullName evidence="1">EcoEI R protein C-terminal domain-containing protein</fullName>
    </recommendedName>
</protein>
<dbReference type="PANTHER" id="PTHR47396">
    <property type="entry name" value="TYPE I RESTRICTION ENZYME ECOKI R PROTEIN"/>
    <property type="match status" value="1"/>
</dbReference>
<dbReference type="Pfam" id="PF08463">
    <property type="entry name" value="EcoEI_R_C"/>
    <property type="match status" value="1"/>
</dbReference>
<dbReference type="GO" id="GO:0005829">
    <property type="term" value="C:cytosol"/>
    <property type="evidence" value="ECO:0007669"/>
    <property type="project" value="TreeGrafter"/>
</dbReference>
<accession>A0A951UUU8</accession>
<feature type="domain" description="EcoEI R protein C-terminal" evidence="1">
    <location>
        <begin position="89"/>
        <end position="198"/>
    </location>
</feature>
<evidence type="ECO:0000259" key="1">
    <source>
        <dbReference type="Pfam" id="PF08463"/>
    </source>
</evidence>
<comment type="caution">
    <text evidence="2">The sequence shown here is derived from an EMBL/GenBank/DDBJ whole genome shotgun (WGS) entry which is preliminary data.</text>
</comment>
<dbReference type="GO" id="GO:0006304">
    <property type="term" value="P:DNA modification"/>
    <property type="evidence" value="ECO:0007669"/>
    <property type="project" value="InterPro"/>
</dbReference>
<sequence>MRDLLQRLEQKRTVPIVKAKLPLIEEVQTETWWTDAAPFMIENIRLQLRDLIKFIDREEQTIVYTDFTDELEDLEEVNVPTRHGFSSHQYRKKVEAYIRDNQNHVAIAKLKRNEPLIYGDAIALEKMVYSADIVESREQFQKVYGNVNLKRFVRELVGLDRNAVKKAFKKYLKPQFDSNQIRFVEMIIDYLTQNGTMDNLLTYIKTV</sequence>
<dbReference type="PANTHER" id="PTHR47396:SF1">
    <property type="entry name" value="ATP-DEPENDENT HELICASE IRC3-RELATED"/>
    <property type="match status" value="1"/>
</dbReference>